<protein>
    <recommendedName>
        <fullName evidence="2">RNase H type-1 domain-containing protein</fullName>
    </recommendedName>
</protein>
<dbReference type="Proteomes" id="UP001372338">
    <property type="component" value="Unassembled WGS sequence"/>
</dbReference>
<dbReference type="InterPro" id="IPR044730">
    <property type="entry name" value="RNase_H-like_dom_plant"/>
</dbReference>
<dbReference type="PANTHER" id="PTHR47723">
    <property type="entry name" value="OS05G0353850 PROTEIN"/>
    <property type="match status" value="1"/>
</dbReference>
<evidence type="ECO:0000313" key="4">
    <source>
        <dbReference type="Proteomes" id="UP001372338"/>
    </source>
</evidence>
<evidence type="ECO:0000256" key="1">
    <source>
        <dbReference type="SAM" id="MobiDB-lite"/>
    </source>
</evidence>
<evidence type="ECO:0000259" key="2">
    <source>
        <dbReference type="Pfam" id="PF13456"/>
    </source>
</evidence>
<dbReference type="Gene3D" id="3.30.420.10">
    <property type="entry name" value="Ribonuclease H-like superfamily/Ribonuclease H"/>
    <property type="match status" value="1"/>
</dbReference>
<dbReference type="InterPro" id="IPR053151">
    <property type="entry name" value="RNase_H-like"/>
</dbReference>
<dbReference type="InterPro" id="IPR012337">
    <property type="entry name" value="RNaseH-like_sf"/>
</dbReference>
<keyword evidence="4" id="KW-1185">Reference proteome</keyword>
<reference evidence="3 4" key="1">
    <citation type="submission" date="2024-01" db="EMBL/GenBank/DDBJ databases">
        <title>The genomes of 5 underutilized Papilionoideae crops provide insights into root nodulation and disease resistanc.</title>
        <authorList>
            <person name="Yuan L."/>
        </authorList>
    </citation>
    <scope>NUCLEOTIDE SEQUENCE [LARGE SCALE GENOMIC DNA]</scope>
    <source>
        <strain evidence="3">ZHUSHIDOU_FW_LH</strain>
        <tissue evidence="3">Leaf</tissue>
    </source>
</reference>
<organism evidence="3 4">
    <name type="scientific">Crotalaria pallida</name>
    <name type="common">Smooth rattlebox</name>
    <name type="synonym">Crotalaria striata</name>
    <dbReference type="NCBI Taxonomy" id="3830"/>
    <lineage>
        <taxon>Eukaryota</taxon>
        <taxon>Viridiplantae</taxon>
        <taxon>Streptophyta</taxon>
        <taxon>Embryophyta</taxon>
        <taxon>Tracheophyta</taxon>
        <taxon>Spermatophyta</taxon>
        <taxon>Magnoliopsida</taxon>
        <taxon>eudicotyledons</taxon>
        <taxon>Gunneridae</taxon>
        <taxon>Pentapetalae</taxon>
        <taxon>rosids</taxon>
        <taxon>fabids</taxon>
        <taxon>Fabales</taxon>
        <taxon>Fabaceae</taxon>
        <taxon>Papilionoideae</taxon>
        <taxon>50 kb inversion clade</taxon>
        <taxon>genistoids sensu lato</taxon>
        <taxon>core genistoids</taxon>
        <taxon>Crotalarieae</taxon>
        <taxon>Crotalaria</taxon>
    </lineage>
</organism>
<dbReference type="SUPFAM" id="SSF53098">
    <property type="entry name" value="Ribonuclease H-like"/>
    <property type="match status" value="1"/>
</dbReference>
<dbReference type="AlphaFoldDB" id="A0AAN9HPZ3"/>
<name>A0AAN9HPZ3_CROPI</name>
<dbReference type="GO" id="GO:0004523">
    <property type="term" value="F:RNA-DNA hybrid ribonuclease activity"/>
    <property type="evidence" value="ECO:0007669"/>
    <property type="project" value="InterPro"/>
</dbReference>
<feature type="compositionally biased region" description="Polar residues" evidence="1">
    <location>
        <begin position="17"/>
        <end position="29"/>
    </location>
</feature>
<dbReference type="CDD" id="cd06222">
    <property type="entry name" value="RNase_H_like"/>
    <property type="match status" value="1"/>
</dbReference>
<comment type="caution">
    <text evidence="3">The sequence shown here is derived from an EMBL/GenBank/DDBJ whole genome shotgun (WGS) entry which is preliminary data.</text>
</comment>
<accession>A0AAN9HPZ3</accession>
<dbReference type="InterPro" id="IPR036397">
    <property type="entry name" value="RNaseH_sf"/>
</dbReference>
<feature type="domain" description="RNase H type-1" evidence="2">
    <location>
        <begin position="335"/>
        <end position="453"/>
    </location>
</feature>
<gene>
    <name evidence="3" type="ORF">RIF29_38685</name>
</gene>
<feature type="compositionally biased region" description="Basic and acidic residues" evidence="1">
    <location>
        <begin position="51"/>
        <end position="61"/>
    </location>
</feature>
<dbReference type="InterPro" id="IPR002156">
    <property type="entry name" value="RNaseH_domain"/>
</dbReference>
<feature type="compositionally biased region" description="Basic residues" evidence="1">
    <location>
        <begin position="76"/>
        <end position="85"/>
    </location>
</feature>
<evidence type="ECO:0000313" key="3">
    <source>
        <dbReference type="EMBL" id="KAK7243872.1"/>
    </source>
</evidence>
<feature type="region of interest" description="Disordered" evidence="1">
    <location>
        <begin position="1"/>
        <end position="88"/>
    </location>
</feature>
<proteinExistence type="predicted"/>
<dbReference type="Pfam" id="PF13456">
    <property type="entry name" value="RVT_3"/>
    <property type="match status" value="1"/>
</dbReference>
<dbReference type="EMBL" id="JAYWIO010000008">
    <property type="protein sequence ID" value="KAK7243872.1"/>
    <property type="molecule type" value="Genomic_DNA"/>
</dbReference>
<sequence length="482" mass="54042">MPALKVSRVGGELVDDSLSQPTELPSQPHESIGKHTEFSSDEQAHASSKVVELDVGKKDNSEVEALESSSSQESKKKQKRWKRVSGPHSPHWLSEVAGSLGKRQLVEVQVAKAVELLFAWRRANGDGATKTILMKDLLCGLKGYNTGTIRVKINKVEKELQSAKNWDSNSSSLANFLMLKEKHSTLLQQEETLSRQRNATVMELIDAITHRWKLDLIKSIFIEDECQQILSIPSLFGVELQMDSNFWLWLDKLVQHEDDTIAGFTATFCWALRKARNEAIFERKVLNPLVVVTMASAMLHDFINANENEVERHYGKDSEGATYWQLPPRKWTKLNTDASCFKDGKTGLGMILRDDQGSVIYSASSLITNYHSPLVVEGLALRFGLQLALDNNQTHIEINSDCLSICNAIHAAMIPFEIQPIILDCKQLLYRLHNYKVTHVSRKCNQPAHILASLDKDYPAAHLCGTASFTVLKSAFSDLMSN</sequence>
<dbReference type="GO" id="GO:0003676">
    <property type="term" value="F:nucleic acid binding"/>
    <property type="evidence" value="ECO:0007669"/>
    <property type="project" value="InterPro"/>
</dbReference>
<dbReference type="PANTHER" id="PTHR47723:SF21">
    <property type="entry name" value="POLYNUCLEOTIDYL TRANSFERASE, RIBONUCLEASE H-LIKE SUPERFAMILY PROTEIN"/>
    <property type="match status" value="1"/>
</dbReference>
<feature type="compositionally biased region" description="Basic and acidic residues" evidence="1">
    <location>
        <begin position="31"/>
        <end position="44"/>
    </location>
</feature>